<dbReference type="EMBL" id="JAUSSK010000003">
    <property type="protein sequence ID" value="MDQ0010074.1"/>
    <property type="molecule type" value="Genomic_DNA"/>
</dbReference>
<sequence length="299" mass="32094">MSSPPVLKPVHNQTGHDEPVYRDIAVVLTQTPGEDTSLNVAASLARRFGGELEVLQVLAMPAPVTDAWALMPDPDLMERYARIREAAAKRTIDLDSRMKSLGVTGRVHVLEALFDTPPDVAAAGARRTDLAVISRPDNAPADAALVHRYFAGLLLESGRPVLVVPATCDVSLPPRHAVVAWSETRECARAVHDALPLLEAAEAVDIVMVDPVPTGFEGADAFGASLAAHLSRHGVATRIVTDKSRGRPVSRIILDRASRARAQLIVAGGYGHSRMREWALGGTTRELFLESAIPVLFAH</sequence>
<dbReference type="Pfam" id="PF00582">
    <property type="entry name" value="Usp"/>
    <property type="match status" value="2"/>
</dbReference>
<comment type="caution">
    <text evidence="3">The sequence shown here is derived from an EMBL/GenBank/DDBJ whole genome shotgun (WGS) entry which is preliminary data.</text>
</comment>
<accession>A0ABT9SZW4</accession>
<evidence type="ECO:0000313" key="4">
    <source>
        <dbReference type="Proteomes" id="UP001237737"/>
    </source>
</evidence>
<evidence type="ECO:0000313" key="3">
    <source>
        <dbReference type="EMBL" id="MDQ0010074.1"/>
    </source>
</evidence>
<evidence type="ECO:0000256" key="1">
    <source>
        <dbReference type="ARBA" id="ARBA00008791"/>
    </source>
</evidence>
<dbReference type="PANTHER" id="PTHR46268">
    <property type="entry name" value="STRESS RESPONSE PROTEIN NHAX"/>
    <property type="match status" value="1"/>
</dbReference>
<evidence type="ECO:0000259" key="2">
    <source>
        <dbReference type="Pfam" id="PF00582"/>
    </source>
</evidence>
<name>A0ABT9SZW4_9GAMM</name>
<dbReference type="PANTHER" id="PTHR46268:SF15">
    <property type="entry name" value="UNIVERSAL STRESS PROTEIN HP_0031"/>
    <property type="match status" value="1"/>
</dbReference>
<reference evidence="3 4" key="1">
    <citation type="submission" date="2023-07" db="EMBL/GenBank/DDBJ databases">
        <title>Sorghum-associated microbial communities from plants grown in Nebraska, USA.</title>
        <authorList>
            <person name="Schachtman D."/>
        </authorList>
    </citation>
    <scope>NUCLEOTIDE SEQUENCE [LARGE SCALE GENOMIC DNA]</scope>
    <source>
        <strain evidence="3 4">CC60</strain>
    </source>
</reference>
<dbReference type="Proteomes" id="UP001237737">
    <property type="component" value="Unassembled WGS sequence"/>
</dbReference>
<protein>
    <submittedName>
        <fullName evidence="3">Nucleotide-binding universal stress UspA family protein</fullName>
    </submittedName>
</protein>
<dbReference type="CDD" id="cd00293">
    <property type="entry name" value="USP-like"/>
    <property type="match status" value="1"/>
</dbReference>
<dbReference type="RefSeq" id="WP_306850026.1">
    <property type="nucleotide sequence ID" value="NZ_JAUSSK010000003.1"/>
</dbReference>
<feature type="domain" description="UspA" evidence="2">
    <location>
        <begin position="21"/>
        <end position="165"/>
    </location>
</feature>
<keyword evidence="4" id="KW-1185">Reference proteome</keyword>
<comment type="similarity">
    <text evidence="1">Belongs to the universal stress protein A family.</text>
</comment>
<dbReference type="Gene3D" id="3.40.50.12370">
    <property type="match status" value="1"/>
</dbReference>
<dbReference type="InterPro" id="IPR006016">
    <property type="entry name" value="UspA"/>
</dbReference>
<proteinExistence type="inferred from homology"/>
<feature type="domain" description="UspA" evidence="2">
    <location>
        <begin position="176"/>
        <end position="297"/>
    </location>
</feature>
<dbReference type="SUPFAM" id="SSF52402">
    <property type="entry name" value="Adenine nucleotide alpha hydrolases-like"/>
    <property type="match status" value="2"/>
</dbReference>
<gene>
    <name evidence="3" type="ORF">J2T07_002264</name>
</gene>
<organism evidence="3 4">
    <name type="scientific">Luteibacter jiangsuensis</name>
    <dbReference type="NCBI Taxonomy" id="637577"/>
    <lineage>
        <taxon>Bacteria</taxon>
        <taxon>Pseudomonadati</taxon>
        <taxon>Pseudomonadota</taxon>
        <taxon>Gammaproteobacteria</taxon>
        <taxon>Lysobacterales</taxon>
        <taxon>Rhodanobacteraceae</taxon>
        <taxon>Luteibacter</taxon>
    </lineage>
</organism>